<protein>
    <submittedName>
        <fullName evidence="3">Melanoregulin-like</fullName>
    </submittedName>
</protein>
<gene>
    <name evidence="3" type="primary">LOC117347640</name>
</gene>
<dbReference type="RefSeq" id="XP_033774715.1">
    <property type="nucleotide sequence ID" value="XM_033918824.1"/>
</dbReference>
<proteinExistence type="predicted"/>
<dbReference type="AlphaFoldDB" id="A0A6P8P129"/>
<organism evidence="2 3">
    <name type="scientific">Geotrypetes seraphini</name>
    <name type="common">Gaboon caecilian</name>
    <name type="synonym">Caecilia seraphini</name>
    <dbReference type="NCBI Taxonomy" id="260995"/>
    <lineage>
        <taxon>Eukaryota</taxon>
        <taxon>Metazoa</taxon>
        <taxon>Chordata</taxon>
        <taxon>Craniata</taxon>
        <taxon>Vertebrata</taxon>
        <taxon>Euteleostomi</taxon>
        <taxon>Amphibia</taxon>
        <taxon>Gymnophiona</taxon>
        <taxon>Geotrypetes</taxon>
    </lineage>
</organism>
<dbReference type="GO" id="GO:0042470">
    <property type="term" value="C:melanosome"/>
    <property type="evidence" value="ECO:0007669"/>
    <property type="project" value="InterPro"/>
</dbReference>
<dbReference type="Proteomes" id="UP000515159">
    <property type="component" value="Chromosome 13"/>
</dbReference>
<dbReference type="OrthoDB" id="10015106at2759"/>
<dbReference type="PANTHER" id="PTHR34340">
    <property type="entry name" value="MELANOREGULIN"/>
    <property type="match status" value="1"/>
</dbReference>
<sequence length="247" mass="28860">MERRNAFYRAFYACCRCRDGYEEVEKSALISDTQLYFNREAKRKWAEEENLWNEPQDVSHTERDDDRELYNLLQRRSKTRQGSEGYRRLSFDIGALRQVRRDLKYRWKMILETLGFSSEADALLSVTSSMTYKSLKNASEAWRLLQALAEKTSIFEQQQSSPPERYLFVLDRLILLDVGEDFVSRARQRYPPESKEQPKEEHPVLAIEATPVLIMHTSGEEPAGGEEGDKYDSLEGDEENLLVNLLD</sequence>
<name>A0A6P8P129_GEOSA</name>
<keyword evidence="2" id="KW-1185">Reference proteome</keyword>
<feature type="region of interest" description="Disordered" evidence="1">
    <location>
        <begin position="215"/>
        <end position="247"/>
    </location>
</feature>
<dbReference type="PANTHER" id="PTHR34340:SF1">
    <property type="entry name" value="MELANOREGULIN"/>
    <property type="match status" value="1"/>
</dbReference>
<evidence type="ECO:0000256" key="1">
    <source>
        <dbReference type="SAM" id="MobiDB-lite"/>
    </source>
</evidence>
<evidence type="ECO:0000313" key="2">
    <source>
        <dbReference type="Proteomes" id="UP000515159"/>
    </source>
</evidence>
<reference evidence="3" key="1">
    <citation type="submission" date="2025-08" db="UniProtKB">
        <authorList>
            <consortium name="RefSeq"/>
        </authorList>
    </citation>
    <scope>IDENTIFICATION</scope>
</reference>
<dbReference type="InParanoid" id="A0A6P8P129"/>
<dbReference type="Pfam" id="PF15812">
    <property type="entry name" value="MREG"/>
    <property type="match status" value="1"/>
</dbReference>
<dbReference type="InterPro" id="IPR031638">
    <property type="entry name" value="Melanoregulin"/>
</dbReference>
<dbReference type="GeneID" id="117347640"/>
<evidence type="ECO:0000313" key="3">
    <source>
        <dbReference type="RefSeq" id="XP_033774715.1"/>
    </source>
</evidence>
<accession>A0A6P8P129</accession>
<dbReference type="GO" id="GO:0032402">
    <property type="term" value="P:melanosome transport"/>
    <property type="evidence" value="ECO:0007669"/>
    <property type="project" value="InterPro"/>
</dbReference>
<dbReference type="KEGG" id="gsh:117347640"/>